<dbReference type="InterPro" id="IPR036322">
    <property type="entry name" value="WD40_repeat_dom_sf"/>
</dbReference>
<dbReference type="eggNOG" id="KOG1064">
    <property type="taxonomic scope" value="Eukaryota"/>
</dbReference>
<reference evidence="1" key="3">
    <citation type="submission" date="2015-04" db="UniProtKB">
        <authorList>
            <consortium name="EnsemblPlants"/>
        </authorList>
    </citation>
    <scope>IDENTIFICATION</scope>
</reference>
<dbReference type="Gramene" id="LPERR01G16700.1">
    <property type="protein sequence ID" value="LPERR01G16700.1"/>
    <property type="gene ID" value="LPERR01G16700"/>
</dbReference>
<reference evidence="2" key="2">
    <citation type="submission" date="2013-12" db="EMBL/GenBank/DDBJ databases">
        <authorList>
            <person name="Yu Y."/>
            <person name="Lee S."/>
            <person name="de Baynast K."/>
            <person name="Wissotski M."/>
            <person name="Liu L."/>
            <person name="Talag J."/>
            <person name="Goicoechea J."/>
            <person name="Angelova A."/>
            <person name="Jetty R."/>
            <person name="Kudrna D."/>
            <person name="Golser W."/>
            <person name="Rivera L."/>
            <person name="Zhang J."/>
            <person name="Wing R."/>
        </authorList>
    </citation>
    <scope>NUCLEOTIDE SEQUENCE</scope>
</reference>
<dbReference type="STRING" id="77586.A0A0D9V1Y5"/>
<accession>A0A0D9V1Y5</accession>
<dbReference type="PANTHER" id="PTHR13950:SF9">
    <property type="entry name" value="RABCONNECTIN-3A"/>
    <property type="match status" value="1"/>
</dbReference>
<dbReference type="GO" id="GO:0007035">
    <property type="term" value="P:vacuolar acidification"/>
    <property type="evidence" value="ECO:0007669"/>
    <property type="project" value="TreeGrafter"/>
</dbReference>
<evidence type="ECO:0000313" key="2">
    <source>
        <dbReference type="Proteomes" id="UP000032180"/>
    </source>
</evidence>
<dbReference type="GO" id="GO:0043291">
    <property type="term" value="C:RAVE complex"/>
    <property type="evidence" value="ECO:0007669"/>
    <property type="project" value="TreeGrafter"/>
</dbReference>
<dbReference type="EnsemblPlants" id="LPERR01G16700.1">
    <property type="protein sequence ID" value="LPERR01G16700.1"/>
    <property type="gene ID" value="LPERR01G16700"/>
</dbReference>
<dbReference type="InterPro" id="IPR015943">
    <property type="entry name" value="WD40/YVTN_repeat-like_dom_sf"/>
</dbReference>
<organism evidence="1 2">
    <name type="scientific">Leersia perrieri</name>
    <dbReference type="NCBI Taxonomy" id="77586"/>
    <lineage>
        <taxon>Eukaryota</taxon>
        <taxon>Viridiplantae</taxon>
        <taxon>Streptophyta</taxon>
        <taxon>Embryophyta</taxon>
        <taxon>Tracheophyta</taxon>
        <taxon>Spermatophyta</taxon>
        <taxon>Magnoliopsida</taxon>
        <taxon>Liliopsida</taxon>
        <taxon>Poales</taxon>
        <taxon>Poaceae</taxon>
        <taxon>BOP clade</taxon>
        <taxon>Oryzoideae</taxon>
        <taxon>Oryzeae</taxon>
        <taxon>Oryzinae</taxon>
        <taxon>Leersia</taxon>
    </lineage>
</organism>
<dbReference type="Gene3D" id="2.130.10.10">
    <property type="entry name" value="YVTN repeat-like/Quinoprotein amine dehydrogenase"/>
    <property type="match status" value="1"/>
</dbReference>
<evidence type="ECO:0000313" key="1">
    <source>
        <dbReference type="EnsemblPlants" id="LPERR01G16700.1"/>
    </source>
</evidence>
<dbReference type="HOGENOM" id="CLU_919387_0_0_1"/>
<dbReference type="SUPFAM" id="SSF50978">
    <property type="entry name" value="WD40 repeat-like"/>
    <property type="match status" value="1"/>
</dbReference>
<proteinExistence type="predicted"/>
<dbReference type="AlphaFoldDB" id="A0A0D9V1Y5"/>
<sequence length="303" mass="32265">MGERDELPLALHLPHLIPPAPTDPRAVAFLPDLGGLPWVAYAAGSFLVVSHLPSPPRNDSGGSSDAGGSEEDDPFFRQVIDLRAPVSAVAWCRGRGGGELAAAAGNSVSVFQPAPSSSPGSFGWVLKWAITETFAVAAVAWTGSGDGILLVGDGVAMWARTESSLQLTWRFSPQVAQSLASATHFLQGPVATAVAAAAPYAEGSVPPVLVFMNDSKAGLEKAELAHPKPVSMIQWRPRSLFVSDQSEVRREVLMTCCLDGTLRLWSEDEVPKSKKQRALQRSFSVIAAIFWPTYNVLFASFSP</sequence>
<reference evidence="1 2" key="1">
    <citation type="submission" date="2012-08" db="EMBL/GenBank/DDBJ databases">
        <title>Oryza genome evolution.</title>
        <authorList>
            <person name="Wing R.A."/>
        </authorList>
    </citation>
    <scope>NUCLEOTIDE SEQUENCE</scope>
</reference>
<protein>
    <submittedName>
        <fullName evidence="1">Uncharacterized protein</fullName>
    </submittedName>
</protein>
<name>A0A0D9V1Y5_9ORYZ</name>
<keyword evidence="2" id="KW-1185">Reference proteome</keyword>
<dbReference type="InterPro" id="IPR052208">
    <property type="entry name" value="DmX-like/RAVE_component"/>
</dbReference>
<dbReference type="PANTHER" id="PTHR13950">
    <property type="entry name" value="RABCONNECTIN-RELATED"/>
    <property type="match status" value="1"/>
</dbReference>
<dbReference type="Proteomes" id="UP000032180">
    <property type="component" value="Chromosome 1"/>
</dbReference>